<name>A0A411PKC1_9GAMM</name>
<protein>
    <submittedName>
        <fullName evidence="1">Uncharacterized protein</fullName>
    </submittedName>
</protein>
<sequence>MRPAAFYDGISKASFSFKSASLALLARLIPFYKKAKNNNQKKPEIKANERVNGKYIEQEKCPFLVTDSWANAYIKNATPFSAPGLSAIVSHNIT</sequence>
<dbReference type="RefSeq" id="WP_130601497.1">
    <property type="nucleotide sequence ID" value="NZ_CP036200.1"/>
</dbReference>
<proteinExistence type="predicted"/>
<keyword evidence="2" id="KW-1185">Reference proteome</keyword>
<dbReference type="AlphaFoldDB" id="A0A411PKC1"/>
<accession>A0A411PKC1</accession>
<dbReference type="EMBL" id="CP036200">
    <property type="protein sequence ID" value="QBF83912.1"/>
    <property type="molecule type" value="Genomic_DNA"/>
</dbReference>
<organism evidence="1 2">
    <name type="scientific">Shewanella maritima</name>
    <dbReference type="NCBI Taxonomy" id="2520507"/>
    <lineage>
        <taxon>Bacteria</taxon>
        <taxon>Pseudomonadati</taxon>
        <taxon>Pseudomonadota</taxon>
        <taxon>Gammaproteobacteria</taxon>
        <taxon>Alteromonadales</taxon>
        <taxon>Shewanellaceae</taxon>
        <taxon>Shewanella</taxon>
    </lineage>
</organism>
<gene>
    <name evidence="1" type="ORF">EXU30_15405</name>
</gene>
<dbReference type="KEGG" id="smai:EXU30_15405"/>
<evidence type="ECO:0000313" key="1">
    <source>
        <dbReference type="EMBL" id="QBF83912.1"/>
    </source>
</evidence>
<reference evidence="1 2" key="1">
    <citation type="submission" date="2019-02" db="EMBL/GenBank/DDBJ databases">
        <title>Shewanella sp. D4-2 isolated from Dokdo Island.</title>
        <authorList>
            <person name="Baek K."/>
        </authorList>
    </citation>
    <scope>NUCLEOTIDE SEQUENCE [LARGE SCALE GENOMIC DNA]</scope>
    <source>
        <strain evidence="1 2">D4-2</strain>
    </source>
</reference>
<evidence type="ECO:0000313" key="2">
    <source>
        <dbReference type="Proteomes" id="UP000291106"/>
    </source>
</evidence>
<dbReference type="Proteomes" id="UP000291106">
    <property type="component" value="Chromosome"/>
</dbReference>